<dbReference type="EMBL" id="SKBQ01000047">
    <property type="protein sequence ID" value="TPX11696.1"/>
    <property type="molecule type" value="Genomic_DNA"/>
</dbReference>
<dbReference type="GeneID" id="41975122"/>
<comment type="caution">
    <text evidence="1">The sequence shown here is derived from an EMBL/GenBank/DDBJ whole genome shotgun (WGS) entry which is preliminary data.</text>
</comment>
<accession>A0A507AY58</accession>
<dbReference type="Proteomes" id="UP000319257">
    <property type="component" value="Unassembled WGS sequence"/>
</dbReference>
<evidence type="ECO:0000313" key="1">
    <source>
        <dbReference type="EMBL" id="TPX11696.1"/>
    </source>
</evidence>
<proteinExistence type="predicted"/>
<dbReference type="AlphaFoldDB" id="A0A507AY58"/>
<keyword evidence="2" id="KW-1185">Reference proteome</keyword>
<protein>
    <submittedName>
        <fullName evidence="1">Uncharacterized protein</fullName>
    </submittedName>
</protein>
<dbReference type="RefSeq" id="XP_030993407.1">
    <property type="nucleotide sequence ID" value="XM_031142445.1"/>
</dbReference>
<evidence type="ECO:0000313" key="2">
    <source>
        <dbReference type="Proteomes" id="UP000319257"/>
    </source>
</evidence>
<gene>
    <name evidence="1" type="ORF">E0L32_007675</name>
</gene>
<reference evidence="1 2" key="1">
    <citation type="submission" date="2019-06" db="EMBL/GenBank/DDBJ databases">
        <title>Draft genome sequence of the filamentous fungus Phialemoniopsis curvata isolated from diesel fuel.</title>
        <authorList>
            <person name="Varaljay V.A."/>
            <person name="Lyon W.J."/>
            <person name="Crouch A.L."/>
            <person name="Drake C.E."/>
            <person name="Hollomon J.M."/>
            <person name="Nadeau L.J."/>
            <person name="Nunn H.S."/>
            <person name="Stevenson B.S."/>
            <person name="Bojanowski C.L."/>
            <person name="Crookes-Goodson W.J."/>
        </authorList>
    </citation>
    <scope>NUCLEOTIDE SEQUENCE [LARGE SCALE GENOMIC DNA]</scope>
    <source>
        <strain evidence="1 2">D216</strain>
    </source>
</reference>
<sequence>MGVRHAAPFFGVQSNPLILPPSSPHKVADWRTEAMNEDSEVVKYRQADQDKQRYEHHAFVSGGIPMSLGHANYLVNKESDLKCSRVLRQLAQMFTDESAGPTASPGQGWQLTEQLLNPRNIPSTELNNSNLEVPVIARDTTEARSPPSPLRKWARFYGETQSDALSVKVMLDEKSPFNYISEKLLSRLELSHTKVEEVRAEEFSQRRASEEAIGFLARREQVSRCEVA</sequence>
<organism evidence="1 2">
    <name type="scientific">Thyridium curvatum</name>
    <dbReference type="NCBI Taxonomy" id="1093900"/>
    <lineage>
        <taxon>Eukaryota</taxon>
        <taxon>Fungi</taxon>
        <taxon>Dikarya</taxon>
        <taxon>Ascomycota</taxon>
        <taxon>Pezizomycotina</taxon>
        <taxon>Sordariomycetes</taxon>
        <taxon>Sordariomycetidae</taxon>
        <taxon>Thyridiales</taxon>
        <taxon>Thyridiaceae</taxon>
        <taxon>Thyridium</taxon>
    </lineage>
</organism>
<name>A0A507AY58_9PEZI</name>
<dbReference type="InParanoid" id="A0A507AY58"/>